<dbReference type="FunCoup" id="A0A1D6FAF5">
    <property type="interactions" value="14"/>
</dbReference>
<dbReference type="STRING" id="4577.A0A1D6FAF5"/>
<dbReference type="Pfam" id="PF04484">
    <property type="entry name" value="QWRF"/>
    <property type="match status" value="1"/>
</dbReference>
<gene>
    <name evidence="3" type="ORF">ZEAMMB73_Zm00001d007953</name>
</gene>
<feature type="compositionally biased region" description="Low complexity" evidence="2">
    <location>
        <begin position="24"/>
        <end position="87"/>
    </location>
</feature>
<dbReference type="eggNOG" id="ENOG502QYE5">
    <property type="taxonomic scope" value="Eukaryota"/>
</dbReference>
<name>A0A1D6FAF5_MAIZE</name>
<comment type="similarity">
    <text evidence="1">Belongs to the QWRF family.</text>
</comment>
<organism evidence="3">
    <name type="scientific">Zea mays</name>
    <name type="common">Maize</name>
    <dbReference type="NCBI Taxonomy" id="4577"/>
    <lineage>
        <taxon>Eukaryota</taxon>
        <taxon>Viridiplantae</taxon>
        <taxon>Streptophyta</taxon>
        <taxon>Embryophyta</taxon>
        <taxon>Tracheophyta</taxon>
        <taxon>Spermatophyta</taxon>
        <taxon>Magnoliopsida</taxon>
        <taxon>Liliopsida</taxon>
        <taxon>Poales</taxon>
        <taxon>Poaceae</taxon>
        <taxon>PACMAD clade</taxon>
        <taxon>Panicoideae</taxon>
        <taxon>Andropogonodae</taxon>
        <taxon>Andropogoneae</taxon>
        <taxon>Tripsacinae</taxon>
        <taxon>Zea</taxon>
    </lineage>
</organism>
<feature type="region of interest" description="Disordered" evidence="2">
    <location>
        <begin position="275"/>
        <end position="325"/>
    </location>
</feature>
<feature type="region of interest" description="Disordered" evidence="2">
    <location>
        <begin position="524"/>
        <end position="547"/>
    </location>
</feature>
<evidence type="ECO:0000313" key="3">
    <source>
        <dbReference type="EMBL" id="ONM28054.1"/>
    </source>
</evidence>
<sequence length="547" mass="57717">MPPTSVDATVATPALEPPARRRPAQLPNASAGYVAATARGAKAKAVASRYLTPPSKPTSISSSSPAKSPAPKTPASTGGSATTTTRTLVVAFQTPTYSMETGRASPASAPEPPKRSAPRAKVSDASQNTYRWPPPSAPCGSRSVEFSASSRKEAQTIAAAPSTALRGTPRRASVDGANEYLLELSSDTDSASSGGDGGATRRSAVGSAPRPSPRGAMSASARFTRDATGTRSERFAYYQYQVMPSPSRAPASSTPASAPVKKRSLFTGLLSSPFSRASLKQPSPSKPVASAFRRRGADDSSSPPVRRSTEVPASAGNTQGKACPTGCGVDGDVKPKLLAAIKAEEEHQLRLLYTRESQWRLVNAQAGAAISSQTAGAEKKLCGAWISILRMRKSVAIRKMQLQLLQNRCKLMAILRGHMKYLEEWPFLERGHAHSLSGTTQALTATVLRLPVSDGAVADIQGIRNALSSAVDAMHTIGNSTRAQLPKLARTDVFASQLSRVFIQEHSLMMQCRDLLSTLASMHVSSTSRPAKPGEVQQPTRAEDTTD</sequence>
<dbReference type="InterPro" id="IPR007573">
    <property type="entry name" value="QWRF"/>
</dbReference>
<dbReference type="PANTHER" id="PTHR31807:SF22">
    <property type="entry name" value="OS07G0115600 PROTEIN"/>
    <property type="match status" value="1"/>
</dbReference>
<dbReference type="AlphaFoldDB" id="A0A1D6FAF5"/>
<evidence type="ECO:0000256" key="1">
    <source>
        <dbReference type="ARBA" id="ARBA00010016"/>
    </source>
</evidence>
<dbReference type="OMA" id="HSTPFMS"/>
<evidence type="ECO:0000256" key="2">
    <source>
        <dbReference type="SAM" id="MobiDB-lite"/>
    </source>
</evidence>
<dbReference type="ExpressionAtlas" id="A0A1D6FAF5">
    <property type="expression patterns" value="baseline"/>
</dbReference>
<dbReference type="PaxDb" id="4577-GRMZM2G350357_P01"/>
<reference evidence="3" key="1">
    <citation type="submission" date="2015-12" db="EMBL/GenBank/DDBJ databases">
        <title>Update maize B73 reference genome by single molecule sequencing technologies.</title>
        <authorList>
            <consortium name="Maize Genome Sequencing Project"/>
            <person name="Ware D."/>
        </authorList>
    </citation>
    <scope>NUCLEOTIDE SEQUENCE [LARGE SCALE GENOMIC DNA]</scope>
    <source>
        <tissue evidence="3">Seedling</tissue>
    </source>
</reference>
<dbReference type="EMBL" id="CM007648">
    <property type="protein sequence ID" value="ONM28054.1"/>
    <property type="molecule type" value="Genomic_DNA"/>
</dbReference>
<accession>A0A1D6FAF5</accession>
<proteinExistence type="inferred from homology"/>
<feature type="region of interest" description="Disordered" evidence="2">
    <location>
        <begin position="1"/>
        <end position="228"/>
    </location>
</feature>
<protein>
    <submittedName>
        <fullName evidence="3">Protein SNOWY COTYLEDON 3</fullName>
    </submittedName>
</protein>
<dbReference type="InParanoid" id="A0A1D6FAF5"/>
<dbReference type="PANTHER" id="PTHR31807">
    <property type="entry name" value="AUGMIN FAMILY MEMBER"/>
    <property type="match status" value="1"/>
</dbReference>